<name>A0A1X7IY08_9BACL</name>
<accession>A0A1X7IY08</accession>
<evidence type="ECO:0000313" key="2">
    <source>
        <dbReference type="Proteomes" id="UP000193834"/>
    </source>
</evidence>
<dbReference type="AlphaFoldDB" id="A0A1X7IY08"/>
<dbReference type="Proteomes" id="UP000193834">
    <property type="component" value="Unassembled WGS sequence"/>
</dbReference>
<dbReference type="OrthoDB" id="2616496at2"/>
<keyword evidence="2" id="KW-1185">Reference proteome</keyword>
<dbReference type="STRING" id="1852522.SAMN06295960_0941"/>
<dbReference type="RefSeq" id="WP_085493145.1">
    <property type="nucleotide sequence ID" value="NZ_FXAZ01000001.1"/>
</dbReference>
<evidence type="ECO:0000313" key="1">
    <source>
        <dbReference type="EMBL" id="SMG19694.1"/>
    </source>
</evidence>
<sequence length="216" mass="25155">MDEIMYVKIGTAFKSEDMLSKWILGLAIVHNDLLTIKKKLQTTSRRRNIDVQFQEYPSVIRLLASSLREAIFFLEESNKSTDIITYINSLPYEVKLKYEILKSLFRDGKDSDLLQRLTNIRNITFHYSKPKRDELMVAIESQKDSSFLFQDDRDMFVFADAVSNALMIQALFSSEEINLENKGNTKDIIFKINESFDTCIEFSKEIVQIYIKQTCG</sequence>
<organism evidence="1 2">
    <name type="scientific">Paenibacillus aquistagni</name>
    <dbReference type="NCBI Taxonomy" id="1852522"/>
    <lineage>
        <taxon>Bacteria</taxon>
        <taxon>Bacillati</taxon>
        <taxon>Bacillota</taxon>
        <taxon>Bacilli</taxon>
        <taxon>Bacillales</taxon>
        <taxon>Paenibacillaceae</taxon>
        <taxon>Paenibacillus</taxon>
    </lineage>
</organism>
<protein>
    <submittedName>
        <fullName evidence="1">Uncharacterized protein</fullName>
    </submittedName>
</protein>
<dbReference type="EMBL" id="FXAZ01000001">
    <property type="protein sequence ID" value="SMG19694.1"/>
    <property type="molecule type" value="Genomic_DNA"/>
</dbReference>
<reference evidence="1 2" key="1">
    <citation type="submission" date="2017-04" db="EMBL/GenBank/DDBJ databases">
        <authorList>
            <person name="Afonso C.L."/>
            <person name="Miller P.J."/>
            <person name="Scott M.A."/>
            <person name="Spackman E."/>
            <person name="Goraichik I."/>
            <person name="Dimitrov K.M."/>
            <person name="Suarez D.L."/>
            <person name="Swayne D.E."/>
        </authorList>
    </citation>
    <scope>NUCLEOTIDE SEQUENCE [LARGE SCALE GENOMIC DNA]</scope>
    <source>
        <strain evidence="1 2">11</strain>
    </source>
</reference>
<proteinExistence type="predicted"/>
<gene>
    <name evidence="1" type="ORF">SAMN06295960_0941</name>
</gene>